<gene>
    <name evidence="1" type="ORF">SAMN04489860_0319</name>
</gene>
<dbReference type="EMBL" id="LT629776">
    <property type="protein sequence ID" value="SDR89462.1"/>
    <property type="molecule type" value="Genomic_DNA"/>
</dbReference>
<dbReference type="Proteomes" id="UP000185663">
    <property type="component" value="Chromosome I"/>
</dbReference>
<dbReference type="RefSeq" id="WP_083371331.1">
    <property type="nucleotide sequence ID" value="NZ_LT629776.1"/>
</dbReference>
<dbReference type="STRING" id="545619.SAMN04489860_0319"/>
<evidence type="ECO:0000313" key="1">
    <source>
        <dbReference type="EMBL" id="SDR89462.1"/>
    </source>
</evidence>
<sequence length="226" mass="23088">MTRLDPSTLRLRTRLVLDTGDTGGSGDTGGQGLRGWRSTLRAVDAHGTAVELGDAHGLLVNLAYPAAGEVLAALAAVDDDAAALGATLFGLRANARGLKGTRLGIAVRRASVPAPHRGLGLGAVLLAQSCDLLGFGHPTLPVVLVPFPDGGAEMPSTVLADVRDKVETAATEAGFSPAAAAAGGPLDVEPRHGSPWWRLTTRTGGRDLSVPTDDVVDHLVAHGQEP</sequence>
<name>A0A1H1MS61_9CELL</name>
<keyword evidence="2" id="KW-1185">Reference proteome</keyword>
<dbReference type="AlphaFoldDB" id="A0A1H1MS61"/>
<organism evidence="1 2">
    <name type="scientific">Paraoerskovia marina</name>
    <dbReference type="NCBI Taxonomy" id="545619"/>
    <lineage>
        <taxon>Bacteria</taxon>
        <taxon>Bacillati</taxon>
        <taxon>Actinomycetota</taxon>
        <taxon>Actinomycetes</taxon>
        <taxon>Micrococcales</taxon>
        <taxon>Cellulomonadaceae</taxon>
        <taxon>Paraoerskovia</taxon>
    </lineage>
</organism>
<evidence type="ECO:0000313" key="2">
    <source>
        <dbReference type="Proteomes" id="UP000185663"/>
    </source>
</evidence>
<accession>A0A1H1MS61</accession>
<protein>
    <submittedName>
        <fullName evidence="1">Uncharacterized protein</fullName>
    </submittedName>
</protein>
<proteinExistence type="predicted"/>
<reference evidence="1 2" key="1">
    <citation type="submission" date="2016-10" db="EMBL/GenBank/DDBJ databases">
        <authorList>
            <person name="de Groot N.N."/>
        </authorList>
    </citation>
    <scope>NUCLEOTIDE SEQUENCE [LARGE SCALE GENOMIC DNA]</scope>
    <source>
        <strain evidence="1 2">DSM 22126</strain>
    </source>
</reference>